<feature type="domain" description="Reverse transcriptase" evidence="3">
    <location>
        <begin position="53"/>
        <end position="122"/>
    </location>
</feature>
<dbReference type="Gene3D" id="3.30.70.270">
    <property type="match status" value="1"/>
</dbReference>
<protein>
    <recommendedName>
        <fullName evidence="2">ribonuclease H</fullName>
        <ecNumber evidence="2">3.1.26.4</ecNumber>
    </recommendedName>
</protein>
<gene>
    <name evidence="4" type="ORF">Y1Q_0009184</name>
</gene>
<dbReference type="Proteomes" id="UP000050525">
    <property type="component" value="Unassembled WGS sequence"/>
</dbReference>
<dbReference type="Pfam" id="PF00078">
    <property type="entry name" value="RVT_1"/>
    <property type="match status" value="1"/>
</dbReference>
<name>A0A151M2K9_ALLMI</name>
<evidence type="ECO:0000256" key="2">
    <source>
        <dbReference type="ARBA" id="ARBA00012180"/>
    </source>
</evidence>
<reference evidence="4 5" key="1">
    <citation type="journal article" date="2012" name="Genome Biol.">
        <title>Sequencing three crocodilian genomes to illuminate the evolution of archosaurs and amniotes.</title>
        <authorList>
            <person name="St John J.A."/>
            <person name="Braun E.L."/>
            <person name="Isberg S.R."/>
            <person name="Miles L.G."/>
            <person name="Chong A.Y."/>
            <person name="Gongora J."/>
            <person name="Dalzell P."/>
            <person name="Moran C."/>
            <person name="Bed'hom B."/>
            <person name="Abzhanov A."/>
            <person name="Burgess S.C."/>
            <person name="Cooksey A.M."/>
            <person name="Castoe T.A."/>
            <person name="Crawford N.G."/>
            <person name="Densmore L.D."/>
            <person name="Drew J.C."/>
            <person name="Edwards S.V."/>
            <person name="Faircloth B.C."/>
            <person name="Fujita M.K."/>
            <person name="Greenwold M.J."/>
            <person name="Hoffmann F.G."/>
            <person name="Howard J.M."/>
            <person name="Iguchi T."/>
            <person name="Janes D.E."/>
            <person name="Khan S.Y."/>
            <person name="Kohno S."/>
            <person name="de Koning A.J."/>
            <person name="Lance S.L."/>
            <person name="McCarthy F.M."/>
            <person name="McCormack J.E."/>
            <person name="Merchant M.E."/>
            <person name="Peterson D.G."/>
            <person name="Pollock D.D."/>
            <person name="Pourmand N."/>
            <person name="Raney B.J."/>
            <person name="Roessler K.A."/>
            <person name="Sanford J.R."/>
            <person name="Sawyer R.H."/>
            <person name="Schmidt C.J."/>
            <person name="Triplett E.W."/>
            <person name="Tuberville T.D."/>
            <person name="Venegas-Anaya M."/>
            <person name="Howard J.T."/>
            <person name="Jarvis E.D."/>
            <person name="Guillette L.J.Jr."/>
            <person name="Glenn T.C."/>
            <person name="Green R.E."/>
            <person name="Ray D.A."/>
        </authorList>
    </citation>
    <scope>NUCLEOTIDE SEQUENCE [LARGE SCALE GENOMIC DNA]</scope>
    <source>
        <strain evidence="4">KSC_2009_1</strain>
    </source>
</reference>
<dbReference type="InterPro" id="IPR043502">
    <property type="entry name" value="DNA/RNA_pol_sf"/>
</dbReference>
<dbReference type="PANTHER" id="PTHR24559:SF454">
    <property type="entry name" value="RIBONUCLEASE H"/>
    <property type="match status" value="1"/>
</dbReference>
<dbReference type="EC" id="3.1.26.4" evidence="2"/>
<organism evidence="4 5">
    <name type="scientific">Alligator mississippiensis</name>
    <name type="common">American alligator</name>
    <dbReference type="NCBI Taxonomy" id="8496"/>
    <lineage>
        <taxon>Eukaryota</taxon>
        <taxon>Metazoa</taxon>
        <taxon>Chordata</taxon>
        <taxon>Craniata</taxon>
        <taxon>Vertebrata</taxon>
        <taxon>Euteleostomi</taxon>
        <taxon>Archelosauria</taxon>
        <taxon>Archosauria</taxon>
        <taxon>Crocodylia</taxon>
        <taxon>Alligatoridae</taxon>
        <taxon>Alligatorinae</taxon>
        <taxon>Alligator</taxon>
    </lineage>
</organism>
<evidence type="ECO:0000313" key="4">
    <source>
        <dbReference type="EMBL" id="KYO18755.1"/>
    </source>
</evidence>
<dbReference type="AlphaFoldDB" id="A0A151M2K9"/>
<dbReference type="InterPro" id="IPR043128">
    <property type="entry name" value="Rev_trsase/Diguanyl_cyclase"/>
</dbReference>
<evidence type="ECO:0000256" key="1">
    <source>
        <dbReference type="ARBA" id="ARBA00010879"/>
    </source>
</evidence>
<keyword evidence="5" id="KW-1185">Reference proteome</keyword>
<evidence type="ECO:0000313" key="5">
    <source>
        <dbReference type="Proteomes" id="UP000050525"/>
    </source>
</evidence>
<dbReference type="SUPFAM" id="SSF56672">
    <property type="entry name" value="DNA/RNA polymerases"/>
    <property type="match status" value="1"/>
</dbReference>
<dbReference type="GO" id="GO:0004523">
    <property type="term" value="F:RNA-DNA hybrid ribonuclease activity"/>
    <property type="evidence" value="ECO:0007669"/>
    <property type="project" value="UniProtKB-EC"/>
</dbReference>
<proteinExistence type="inferred from homology"/>
<dbReference type="EMBL" id="AKHW03006780">
    <property type="protein sequence ID" value="KYO18755.1"/>
    <property type="molecule type" value="Genomic_DNA"/>
</dbReference>
<dbReference type="STRING" id="8496.A0A151M2K9"/>
<sequence>MPGHLGSLPIAVTAPLSYLEQLQECPRSSLALTVSCGCLQCHCLPVILLWMGQSKCLSKKSSQVLKRVNAVAKFDAYPMLRVDELVENIGQARYISTLDLTKGYWQVPVAPEDQEKTAFTTP</sequence>
<comment type="similarity">
    <text evidence="1">Belongs to the beta type-B retroviral polymerase family. HERV class-II K(HML-2) pol subfamily.</text>
</comment>
<dbReference type="InterPro" id="IPR000477">
    <property type="entry name" value="RT_dom"/>
</dbReference>
<dbReference type="PANTHER" id="PTHR24559">
    <property type="entry name" value="TRANSPOSON TY3-I GAG-POL POLYPROTEIN"/>
    <property type="match status" value="1"/>
</dbReference>
<comment type="caution">
    <text evidence="4">The sequence shown here is derived from an EMBL/GenBank/DDBJ whole genome shotgun (WGS) entry which is preliminary data.</text>
</comment>
<accession>A0A151M2K9</accession>
<evidence type="ECO:0000259" key="3">
    <source>
        <dbReference type="Pfam" id="PF00078"/>
    </source>
</evidence>
<dbReference type="InterPro" id="IPR053134">
    <property type="entry name" value="RNA-dir_DNA_polymerase"/>
</dbReference>